<evidence type="ECO:0000313" key="4">
    <source>
        <dbReference type="Proteomes" id="UP001596022"/>
    </source>
</evidence>
<protein>
    <submittedName>
        <fullName evidence="3">Endolytic transglycosylase MltG</fullName>
    </submittedName>
</protein>
<dbReference type="Gene3D" id="3.30.1490.480">
    <property type="entry name" value="Endolytic murein transglycosylase"/>
    <property type="match status" value="1"/>
</dbReference>
<dbReference type="EMBL" id="JBHSFW010000001">
    <property type="protein sequence ID" value="MFC4618001.1"/>
    <property type="molecule type" value="Genomic_DNA"/>
</dbReference>
<feature type="compositionally biased region" description="Basic and acidic residues" evidence="1">
    <location>
        <begin position="83"/>
        <end position="100"/>
    </location>
</feature>
<evidence type="ECO:0000313" key="3">
    <source>
        <dbReference type="EMBL" id="MFC4618001.1"/>
    </source>
</evidence>
<evidence type="ECO:0000256" key="2">
    <source>
        <dbReference type="SAM" id="Phobius"/>
    </source>
</evidence>
<keyword evidence="2" id="KW-0812">Transmembrane</keyword>
<evidence type="ECO:0000256" key="1">
    <source>
        <dbReference type="SAM" id="MobiDB-lite"/>
    </source>
</evidence>
<dbReference type="Proteomes" id="UP001596022">
    <property type="component" value="Unassembled WGS sequence"/>
</dbReference>
<keyword evidence="2" id="KW-1133">Transmembrane helix</keyword>
<feature type="compositionally biased region" description="Polar residues" evidence="1">
    <location>
        <begin position="68"/>
        <end position="80"/>
    </location>
</feature>
<keyword evidence="4" id="KW-1185">Reference proteome</keyword>
<proteinExistence type="predicted"/>
<comment type="caution">
    <text evidence="3">The sequence shown here is derived from an EMBL/GenBank/DDBJ whole genome shotgun (WGS) entry which is preliminary data.</text>
</comment>
<gene>
    <name evidence="3" type="ORF">ACFO4N_04560</name>
</gene>
<dbReference type="RefSeq" id="WP_376845010.1">
    <property type="nucleotide sequence ID" value="NZ_JBHSFW010000001.1"/>
</dbReference>
<name>A0ABV9GM93_9BACL</name>
<feature type="region of interest" description="Disordered" evidence="1">
    <location>
        <begin position="67"/>
        <end position="103"/>
    </location>
</feature>
<keyword evidence="2" id="KW-0472">Membrane</keyword>
<feature type="transmembrane region" description="Helical" evidence="2">
    <location>
        <begin position="6"/>
        <end position="25"/>
    </location>
</feature>
<organism evidence="3 4">
    <name type="scientific">Camelliibacillus cellulosilyticus</name>
    <dbReference type="NCBI Taxonomy" id="2174486"/>
    <lineage>
        <taxon>Bacteria</taxon>
        <taxon>Bacillati</taxon>
        <taxon>Bacillota</taxon>
        <taxon>Bacilli</taxon>
        <taxon>Bacillales</taxon>
        <taxon>Sporolactobacillaceae</taxon>
        <taxon>Camelliibacillus</taxon>
    </lineage>
</organism>
<accession>A0ABV9GM93</accession>
<sequence>MTKHGMRGFAAGIIVTTAVVGLFYFQFMPSGEAKTASSKVTESSVAKYLEKHNQIAVDKTTYDRLQAADTQINQQNNNQPADKSSDKASDQNKKSDDKKQVQKVKVAVKEGMTTSDVADDLQKKHIIKDKQALIDYVIKNKLEPYLQLGTYTISSDMSIADIAKAITKKK</sequence>
<dbReference type="InterPro" id="IPR003770">
    <property type="entry name" value="MLTG-like"/>
</dbReference>
<dbReference type="Pfam" id="PF02618">
    <property type="entry name" value="YceG"/>
    <property type="match status" value="1"/>
</dbReference>
<reference evidence="4" key="1">
    <citation type="journal article" date="2019" name="Int. J. Syst. Evol. Microbiol.">
        <title>The Global Catalogue of Microorganisms (GCM) 10K type strain sequencing project: providing services to taxonomists for standard genome sequencing and annotation.</title>
        <authorList>
            <consortium name="The Broad Institute Genomics Platform"/>
            <consortium name="The Broad Institute Genome Sequencing Center for Infectious Disease"/>
            <person name="Wu L."/>
            <person name="Ma J."/>
        </authorList>
    </citation>
    <scope>NUCLEOTIDE SEQUENCE [LARGE SCALE GENOMIC DNA]</scope>
    <source>
        <strain evidence="4">CGMCC 1.16306</strain>
    </source>
</reference>